<dbReference type="eggNOG" id="arCOG05070">
    <property type="taxonomic scope" value="Archaea"/>
</dbReference>
<dbReference type="HOGENOM" id="CLU_157007_0_0_2"/>
<dbReference type="EMBL" id="CP002009">
    <property type="protein sequence ID" value="ADG12714.1"/>
    <property type="molecule type" value="Genomic_DNA"/>
</dbReference>
<sequence length="118" mass="14094">MMEKWLLKKKTTCFNCKQYVDQIIEIFLNQALITCSNCGAKRYYIIKNVGVMSEDIIKEEKEKKHKYEPWFLEKLAVCFNCKKESVQDIILTESKLIVRCRNCGFTRIYNFHILEIPE</sequence>
<dbReference type="KEGG" id="mif:Metin_0042"/>
<evidence type="ECO:0000313" key="2">
    <source>
        <dbReference type="Proteomes" id="UP000002061"/>
    </source>
</evidence>
<reference evidence="1" key="1">
    <citation type="submission" date="2010-04" db="EMBL/GenBank/DDBJ databases">
        <title>Complete sequence of Methanocaldococcus infernus ME.</title>
        <authorList>
            <consortium name="US DOE Joint Genome Institute"/>
            <person name="Lucas S."/>
            <person name="Copeland A."/>
            <person name="Lapidus A."/>
            <person name="Cheng J.-F."/>
            <person name="Bruce D."/>
            <person name="Goodwin L."/>
            <person name="Pitluck S."/>
            <person name="Munk A.C."/>
            <person name="Detter J.C."/>
            <person name="Han C."/>
            <person name="Tapia R."/>
            <person name="Land M."/>
            <person name="Hauser L."/>
            <person name="Kyrpides N."/>
            <person name="Mikhailova N."/>
            <person name="Sieprawska-Lupa M."/>
            <person name="Whitman W.B."/>
            <person name="Woyke T."/>
        </authorList>
    </citation>
    <scope>NUCLEOTIDE SEQUENCE [LARGE SCALE GENOMIC DNA]</scope>
    <source>
        <strain evidence="1">ME</strain>
    </source>
</reference>
<dbReference type="Proteomes" id="UP000002061">
    <property type="component" value="Chromosome"/>
</dbReference>
<protein>
    <submittedName>
        <fullName evidence="1">Uncharacterized protein</fullName>
    </submittedName>
</protein>
<organism evidence="1 2">
    <name type="scientific">Methanocaldococcus infernus (strain DSM 11812 / JCM 15783 / ME)</name>
    <dbReference type="NCBI Taxonomy" id="573063"/>
    <lineage>
        <taxon>Archaea</taxon>
        <taxon>Methanobacteriati</taxon>
        <taxon>Methanobacteriota</taxon>
        <taxon>Methanomada group</taxon>
        <taxon>Methanococci</taxon>
        <taxon>Methanococcales</taxon>
        <taxon>Methanocaldococcaceae</taxon>
        <taxon>Methanocaldococcus</taxon>
    </lineage>
</organism>
<dbReference type="AlphaFoldDB" id="D5VUA2"/>
<accession>D5VUA2</accession>
<keyword evidence="2" id="KW-1185">Reference proteome</keyword>
<proteinExistence type="predicted"/>
<dbReference type="STRING" id="573063.Metin_0042"/>
<gene>
    <name evidence="1" type="ordered locus">Metin_0042</name>
</gene>
<evidence type="ECO:0000313" key="1">
    <source>
        <dbReference type="EMBL" id="ADG12714.1"/>
    </source>
</evidence>
<name>D5VUA2_METIM</name>